<name>A0ABW2YDM3_9GAMM</name>
<sequence length="130" mass="14559">MFDNGDGTAELQLDLDFIVAHPDRAGGPYRVAQAMLQFHEVFGLRFALDYVACSAGMSAFAIGGITRVSLRTEDDTHENDEREDMGPWRWRIDVGWPEGFLEFESTGFSQWLVGELVEQEAQCLAAADRL</sequence>
<comment type="caution">
    <text evidence="1">The sequence shown here is derived from an EMBL/GenBank/DDBJ whole genome shotgun (WGS) entry which is preliminary data.</text>
</comment>
<organism evidence="1 2">
    <name type="scientific">Lysobacter brunescens</name>
    <dbReference type="NCBI Taxonomy" id="262323"/>
    <lineage>
        <taxon>Bacteria</taxon>
        <taxon>Pseudomonadati</taxon>
        <taxon>Pseudomonadota</taxon>
        <taxon>Gammaproteobacteria</taxon>
        <taxon>Lysobacterales</taxon>
        <taxon>Lysobacteraceae</taxon>
        <taxon>Lysobacter</taxon>
    </lineage>
</organism>
<accession>A0ABW2YDM3</accession>
<evidence type="ECO:0000313" key="1">
    <source>
        <dbReference type="EMBL" id="MFD0725766.1"/>
    </source>
</evidence>
<proteinExistence type="predicted"/>
<gene>
    <name evidence="1" type="ORF">ACFQ0E_09155</name>
</gene>
<evidence type="ECO:0000313" key="2">
    <source>
        <dbReference type="Proteomes" id="UP001597110"/>
    </source>
</evidence>
<dbReference type="Proteomes" id="UP001597110">
    <property type="component" value="Unassembled WGS sequence"/>
</dbReference>
<keyword evidence="2" id="KW-1185">Reference proteome</keyword>
<evidence type="ECO:0008006" key="3">
    <source>
        <dbReference type="Google" id="ProtNLM"/>
    </source>
</evidence>
<reference evidence="2" key="1">
    <citation type="journal article" date="2019" name="Int. J. Syst. Evol. Microbiol.">
        <title>The Global Catalogue of Microorganisms (GCM) 10K type strain sequencing project: providing services to taxonomists for standard genome sequencing and annotation.</title>
        <authorList>
            <consortium name="The Broad Institute Genomics Platform"/>
            <consortium name="The Broad Institute Genome Sequencing Center for Infectious Disease"/>
            <person name="Wu L."/>
            <person name="Ma J."/>
        </authorList>
    </citation>
    <scope>NUCLEOTIDE SEQUENCE [LARGE SCALE GENOMIC DNA]</scope>
    <source>
        <strain evidence="2">CCUG 55585</strain>
    </source>
</reference>
<dbReference type="RefSeq" id="WP_386823349.1">
    <property type="nucleotide sequence ID" value="NZ_JBHTIF010000001.1"/>
</dbReference>
<protein>
    <recommendedName>
        <fullName evidence="3">Integron gene cassette protein</fullName>
    </recommendedName>
</protein>
<dbReference type="EMBL" id="JBHTIF010000001">
    <property type="protein sequence ID" value="MFD0725766.1"/>
    <property type="molecule type" value="Genomic_DNA"/>
</dbReference>